<feature type="transmembrane region" description="Helical" evidence="1">
    <location>
        <begin position="31"/>
        <end position="49"/>
    </location>
</feature>
<keyword evidence="1" id="KW-0812">Transmembrane</keyword>
<keyword evidence="3" id="KW-1185">Reference proteome</keyword>
<reference evidence="2 3" key="1">
    <citation type="journal article" date="2014" name="Front. Microbiol.">
        <title>Population and genomic analysis of the genus Halorubrum.</title>
        <authorList>
            <person name="Fullmer M.S."/>
            <person name="Soucy S.M."/>
            <person name="Swithers K.S."/>
            <person name="Makkay A.M."/>
            <person name="Wheeler R."/>
            <person name="Ventosa A."/>
            <person name="Gogarten J.P."/>
            <person name="Papke R.T."/>
        </authorList>
    </citation>
    <scope>NUCLEOTIDE SEQUENCE [LARGE SCALE GENOMIC DNA]</scope>
    <source>
        <strain evidence="2 3">Cb34</strain>
    </source>
</reference>
<dbReference type="Pfam" id="PF25949">
    <property type="entry name" value="DUF7987"/>
    <property type="match status" value="1"/>
</dbReference>
<organism evidence="2 3">
    <name type="scientific">Halorubrum halodurans</name>
    <dbReference type="NCBI Taxonomy" id="1383851"/>
    <lineage>
        <taxon>Archaea</taxon>
        <taxon>Methanobacteriati</taxon>
        <taxon>Methanobacteriota</taxon>
        <taxon>Stenosarchaea group</taxon>
        <taxon>Halobacteria</taxon>
        <taxon>Halobacteriales</taxon>
        <taxon>Haloferacaceae</taxon>
        <taxon>Halorubrum</taxon>
    </lineage>
</organism>
<dbReference type="EMBL" id="NHPJ01000134">
    <property type="protein sequence ID" value="OYR53859.1"/>
    <property type="molecule type" value="Genomic_DNA"/>
</dbReference>
<dbReference type="InterPro" id="IPR058293">
    <property type="entry name" value="DUF7987"/>
</dbReference>
<evidence type="ECO:0000313" key="3">
    <source>
        <dbReference type="Proteomes" id="UP000216308"/>
    </source>
</evidence>
<dbReference type="RefSeq" id="WP_094534525.1">
    <property type="nucleotide sequence ID" value="NZ_NHPJ01000134.1"/>
</dbReference>
<evidence type="ECO:0000313" key="2">
    <source>
        <dbReference type="EMBL" id="OYR53859.1"/>
    </source>
</evidence>
<protein>
    <submittedName>
        <fullName evidence="2">Uncharacterized protein</fullName>
    </submittedName>
</protein>
<proteinExistence type="predicted"/>
<dbReference type="OrthoDB" id="331029at2157"/>
<evidence type="ECO:0000256" key="1">
    <source>
        <dbReference type="SAM" id="Phobius"/>
    </source>
</evidence>
<dbReference type="AlphaFoldDB" id="A0A256IBF5"/>
<comment type="caution">
    <text evidence="2">The sequence shown here is derived from an EMBL/GenBank/DDBJ whole genome shotgun (WGS) entry which is preliminary data.</text>
</comment>
<keyword evidence="1" id="KW-1133">Transmembrane helix</keyword>
<gene>
    <name evidence="2" type="ORF">DJ70_15330</name>
</gene>
<dbReference type="Proteomes" id="UP000216308">
    <property type="component" value="Unassembled WGS sequence"/>
</dbReference>
<name>A0A256IBF5_9EURY</name>
<sequence>MISAGNPYVLPSVLVGAAVYLALSVLTDASVLVRVGVLVAIAGVVPVVVNRVVGAVRGEDAVDAEVDPVADPEE</sequence>
<keyword evidence="1" id="KW-0472">Membrane</keyword>
<accession>A0A256IBF5</accession>
<feature type="transmembrane region" description="Helical" evidence="1">
    <location>
        <begin position="7"/>
        <end position="25"/>
    </location>
</feature>